<evidence type="ECO:0000256" key="7">
    <source>
        <dbReference type="PIRSR" id="PIRSR602401-1"/>
    </source>
</evidence>
<dbReference type="InterPro" id="IPR036396">
    <property type="entry name" value="Cyt_P450_sf"/>
</dbReference>
<evidence type="ECO:0000256" key="6">
    <source>
        <dbReference type="ARBA" id="ARBA00023033"/>
    </source>
</evidence>
<evidence type="ECO:0000256" key="5">
    <source>
        <dbReference type="ARBA" id="ARBA00023004"/>
    </source>
</evidence>
<dbReference type="EMBL" id="LT594324">
    <property type="protein sequence ID" value="SBT47575.1"/>
    <property type="molecule type" value="Genomic_DNA"/>
</dbReference>
<dbReference type="PANTHER" id="PTHR24291">
    <property type="entry name" value="CYTOCHROME P450 FAMILY 4"/>
    <property type="match status" value="1"/>
</dbReference>
<reference evidence="9 10" key="1">
    <citation type="submission" date="2016-06" db="EMBL/GenBank/DDBJ databases">
        <authorList>
            <person name="Kjaerup R.B."/>
            <person name="Dalgaard T.S."/>
            <person name="Juul-Madsen H.R."/>
        </authorList>
    </citation>
    <scope>NUCLEOTIDE SEQUENCE [LARGE SCALE GENOMIC DNA]</scope>
    <source>
        <strain evidence="9 10">DSM 45248</strain>
    </source>
</reference>
<accession>A0A1A8ZTX3</accession>
<dbReference type="Gene3D" id="1.10.630.10">
    <property type="entry name" value="Cytochrome P450"/>
    <property type="match status" value="1"/>
</dbReference>
<dbReference type="PRINTS" id="PR00463">
    <property type="entry name" value="EP450I"/>
</dbReference>
<keyword evidence="4 8" id="KW-0560">Oxidoreductase</keyword>
<dbReference type="AlphaFoldDB" id="A0A1A8ZTX3"/>
<comment type="cofactor">
    <cofactor evidence="7">
        <name>heme</name>
        <dbReference type="ChEBI" id="CHEBI:30413"/>
    </cofactor>
</comment>
<evidence type="ECO:0000256" key="1">
    <source>
        <dbReference type="ARBA" id="ARBA00010617"/>
    </source>
</evidence>
<dbReference type="InterPro" id="IPR017972">
    <property type="entry name" value="Cyt_P450_CS"/>
</dbReference>
<dbReference type="InterPro" id="IPR002401">
    <property type="entry name" value="Cyt_P450_E_grp-I"/>
</dbReference>
<dbReference type="PATRIC" id="fig|299146.4.peg.3051"/>
<evidence type="ECO:0000313" key="10">
    <source>
        <dbReference type="Proteomes" id="UP000198765"/>
    </source>
</evidence>
<dbReference type="Pfam" id="PF00067">
    <property type="entry name" value="p450"/>
    <property type="match status" value="1"/>
</dbReference>
<evidence type="ECO:0000313" key="9">
    <source>
        <dbReference type="EMBL" id="SBT47575.1"/>
    </source>
</evidence>
<proteinExistence type="inferred from homology"/>
<organism evidence="9 10">
    <name type="scientific">Micromonospora narathiwatensis</name>
    <dbReference type="NCBI Taxonomy" id="299146"/>
    <lineage>
        <taxon>Bacteria</taxon>
        <taxon>Bacillati</taxon>
        <taxon>Actinomycetota</taxon>
        <taxon>Actinomycetes</taxon>
        <taxon>Micromonosporales</taxon>
        <taxon>Micromonosporaceae</taxon>
        <taxon>Micromonospora</taxon>
    </lineage>
</organism>
<keyword evidence="2 7" id="KW-0349">Heme</keyword>
<comment type="similarity">
    <text evidence="1 8">Belongs to the cytochrome P450 family.</text>
</comment>
<evidence type="ECO:0000256" key="8">
    <source>
        <dbReference type="RuleBase" id="RU000461"/>
    </source>
</evidence>
<dbReference type="GO" id="GO:0005506">
    <property type="term" value="F:iron ion binding"/>
    <property type="evidence" value="ECO:0007669"/>
    <property type="project" value="InterPro"/>
</dbReference>
<protein>
    <submittedName>
        <fullName evidence="9">Cytochrome P450</fullName>
    </submittedName>
</protein>
<feature type="binding site" description="axial binding residue" evidence="7">
    <location>
        <position position="403"/>
    </location>
    <ligand>
        <name>heme</name>
        <dbReference type="ChEBI" id="CHEBI:30413"/>
    </ligand>
    <ligandPart>
        <name>Fe</name>
        <dbReference type="ChEBI" id="CHEBI:18248"/>
    </ligandPart>
</feature>
<dbReference type="Proteomes" id="UP000198765">
    <property type="component" value="Chromosome I"/>
</dbReference>
<dbReference type="InterPro" id="IPR001128">
    <property type="entry name" value="Cyt_P450"/>
</dbReference>
<keyword evidence="6 8" id="KW-0503">Monooxygenase</keyword>
<dbReference type="PRINTS" id="PR00385">
    <property type="entry name" value="P450"/>
</dbReference>
<keyword evidence="3 7" id="KW-0479">Metal-binding</keyword>
<keyword evidence="5 7" id="KW-0408">Iron</keyword>
<dbReference type="PANTHER" id="PTHR24291:SF50">
    <property type="entry name" value="BIFUNCTIONAL ALBAFLAVENONE MONOOXYGENASE_TERPENE SYNTHASE"/>
    <property type="match status" value="1"/>
</dbReference>
<name>A0A1A8ZTX3_9ACTN</name>
<evidence type="ECO:0000256" key="2">
    <source>
        <dbReference type="ARBA" id="ARBA00022617"/>
    </source>
</evidence>
<dbReference type="InterPro" id="IPR050196">
    <property type="entry name" value="Cytochrome_P450_Monoox"/>
</dbReference>
<sequence>MDQPHTAAESAGQLRTVPLRQILPGMLRDPARALIDVGNRTQGSLVRINLGSFRPYLVTHPRHVQHVLRDRAENYERAGDGLFWRPVKRLFGEGILGEGQIWSASRRMLQPMFTAKRVEAMIDGMAEAIRDAVDELDQPSSAGRTVDIGAEQARIVCRAIMRVLFADKISVADAMRVVDAQDVIATAVIPRIIVPFAPLSLPMPGDRPFRRAKRIVDDVLVPVVRATRAVADEGDDVISTLWRARTDDGRQLDEQQVRNDTVAMFAATTETTINVLTWFWPHLEQRPDIADRLYAEIDRVVGGEPVRREHLPELTYTRMVLDELLRLYPIGWIIPRRAVAADEIDGVPIEAGATVVASPLVTQRMARFWDRPDEFDPERFRPEQVRARHRYAHFPFGGGPHQCLGMYLFYLEAQLILATMLSRYRFRMRRPGVPGLRLAAALRPRHRVELTLLAASPSPGTAPA</sequence>
<dbReference type="GO" id="GO:0004497">
    <property type="term" value="F:monooxygenase activity"/>
    <property type="evidence" value="ECO:0007669"/>
    <property type="project" value="UniProtKB-KW"/>
</dbReference>
<evidence type="ECO:0000256" key="3">
    <source>
        <dbReference type="ARBA" id="ARBA00022723"/>
    </source>
</evidence>
<dbReference type="PROSITE" id="PS00086">
    <property type="entry name" value="CYTOCHROME_P450"/>
    <property type="match status" value="1"/>
</dbReference>
<dbReference type="GO" id="GO:0016705">
    <property type="term" value="F:oxidoreductase activity, acting on paired donors, with incorporation or reduction of molecular oxygen"/>
    <property type="evidence" value="ECO:0007669"/>
    <property type="project" value="InterPro"/>
</dbReference>
<evidence type="ECO:0000256" key="4">
    <source>
        <dbReference type="ARBA" id="ARBA00023002"/>
    </source>
</evidence>
<keyword evidence="10" id="KW-1185">Reference proteome</keyword>
<dbReference type="GO" id="GO:0020037">
    <property type="term" value="F:heme binding"/>
    <property type="evidence" value="ECO:0007669"/>
    <property type="project" value="InterPro"/>
</dbReference>
<gene>
    <name evidence="9" type="ORF">GA0070621_2939</name>
</gene>
<dbReference type="SUPFAM" id="SSF48264">
    <property type="entry name" value="Cytochrome P450"/>
    <property type="match status" value="1"/>
</dbReference>